<dbReference type="CDD" id="cd04301">
    <property type="entry name" value="NAT_SF"/>
    <property type="match status" value="1"/>
</dbReference>
<dbReference type="EMBL" id="JAFKCT010000029">
    <property type="protein sequence ID" value="MBN7813722.1"/>
    <property type="molecule type" value="Genomic_DNA"/>
</dbReference>
<dbReference type="Gene3D" id="3.40.630.30">
    <property type="match status" value="1"/>
</dbReference>
<accession>A0ABS3C9P6</accession>
<organism evidence="2 3">
    <name type="scientific">Algoriphagus oliviformis</name>
    <dbReference type="NCBI Taxonomy" id="2811231"/>
    <lineage>
        <taxon>Bacteria</taxon>
        <taxon>Pseudomonadati</taxon>
        <taxon>Bacteroidota</taxon>
        <taxon>Cytophagia</taxon>
        <taxon>Cytophagales</taxon>
        <taxon>Cyclobacteriaceae</taxon>
        <taxon>Algoriphagus</taxon>
    </lineage>
</organism>
<dbReference type="PANTHER" id="PTHR43138:SF1">
    <property type="entry name" value="N-ACETYLTRANSFERASE ACA1"/>
    <property type="match status" value="1"/>
</dbReference>
<dbReference type="SUPFAM" id="SSF55729">
    <property type="entry name" value="Acyl-CoA N-acyltransferases (Nat)"/>
    <property type="match status" value="1"/>
</dbReference>
<reference evidence="2 3" key="1">
    <citation type="submission" date="2021-03" db="EMBL/GenBank/DDBJ databases">
        <title>novel species isolated from a fishpond in China.</title>
        <authorList>
            <person name="Lu H."/>
            <person name="Cai Z."/>
        </authorList>
    </citation>
    <scope>NUCLEOTIDE SEQUENCE [LARGE SCALE GENOMIC DNA]</scope>
    <source>
        <strain evidence="2 3">H41</strain>
    </source>
</reference>
<protein>
    <submittedName>
        <fullName evidence="2">GNAT family N-acetyltransferase</fullName>
    </submittedName>
</protein>
<dbReference type="InterPro" id="IPR000182">
    <property type="entry name" value="GNAT_dom"/>
</dbReference>
<dbReference type="InterPro" id="IPR052742">
    <property type="entry name" value="Mito_N-acetyltransferase"/>
</dbReference>
<sequence>MHQLNLRKARPEDASAVWEIIEPIIRAGETYVFSPDTPREKMLDYWLGADKDTYVAVLDGEILGTFYLKANQPDRGSHVANAGYMVGEKARGKGIAKAMAEFSFVEAKRLGYTAMQFNYVISSNTVAVQLWQKMGFKIVGQVPDAFAHPGLGLTDVYVMYRKL</sequence>
<evidence type="ECO:0000259" key="1">
    <source>
        <dbReference type="PROSITE" id="PS51186"/>
    </source>
</evidence>
<feature type="domain" description="N-acetyltransferase" evidence="1">
    <location>
        <begin position="4"/>
        <end position="163"/>
    </location>
</feature>
<dbReference type="PROSITE" id="PS51186">
    <property type="entry name" value="GNAT"/>
    <property type="match status" value="1"/>
</dbReference>
<gene>
    <name evidence="2" type="ORF">J0A68_22400</name>
</gene>
<evidence type="ECO:0000313" key="2">
    <source>
        <dbReference type="EMBL" id="MBN7813722.1"/>
    </source>
</evidence>
<name>A0ABS3C9P6_9BACT</name>
<evidence type="ECO:0000313" key="3">
    <source>
        <dbReference type="Proteomes" id="UP000664317"/>
    </source>
</evidence>
<comment type="caution">
    <text evidence="2">The sequence shown here is derived from an EMBL/GenBank/DDBJ whole genome shotgun (WGS) entry which is preliminary data.</text>
</comment>
<dbReference type="RefSeq" id="WP_206580495.1">
    <property type="nucleotide sequence ID" value="NZ_JAFKCT010000029.1"/>
</dbReference>
<proteinExistence type="predicted"/>
<keyword evidence="3" id="KW-1185">Reference proteome</keyword>
<dbReference type="Pfam" id="PF00583">
    <property type="entry name" value="Acetyltransf_1"/>
    <property type="match status" value="1"/>
</dbReference>
<dbReference type="Proteomes" id="UP000664317">
    <property type="component" value="Unassembled WGS sequence"/>
</dbReference>
<dbReference type="InterPro" id="IPR016181">
    <property type="entry name" value="Acyl_CoA_acyltransferase"/>
</dbReference>
<dbReference type="PANTHER" id="PTHR43138">
    <property type="entry name" value="ACETYLTRANSFERASE, GNAT FAMILY"/>
    <property type="match status" value="1"/>
</dbReference>